<protein>
    <recommendedName>
        <fullName evidence="5">Peptidase A1 domain-containing protein</fullName>
    </recommendedName>
</protein>
<feature type="compositionally biased region" description="Low complexity" evidence="3">
    <location>
        <begin position="568"/>
        <end position="631"/>
    </location>
</feature>
<evidence type="ECO:0000256" key="4">
    <source>
        <dbReference type="SAM" id="SignalP"/>
    </source>
</evidence>
<feature type="region of interest" description="Disordered" evidence="3">
    <location>
        <begin position="560"/>
        <end position="631"/>
    </location>
</feature>
<proteinExistence type="inferred from homology"/>
<dbReference type="SUPFAM" id="SSF50630">
    <property type="entry name" value="Acid proteases"/>
    <property type="match status" value="1"/>
</dbReference>
<keyword evidence="2" id="KW-1015">Disulfide bond</keyword>
<dbReference type="InterPro" id="IPR021109">
    <property type="entry name" value="Peptidase_aspartic_dom_sf"/>
</dbReference>
<dbReference type="EMBL" id="JAHLVD010000005">
    <property type="protein sequence ID" value="KAG7850036.1"/>
    <property type="molecule type" value="Genomic_DNA"/>
</dbReference>
<dbReference type="Pfam" id="PF00026">
    <property type="entry name" value="Asp"/>
    <property type="match status" value="1"/>
</dbReference>
<sequence length="787" mass="81405">MTSAMKFALLVTLLPLVQALPLAKRDGTEMAIQNRLGNYYEIDGIVGDYFTNLSFVINSAQDDSWVSSDQFNTNLSNTFTSFTEEFCFQDFVTDMTVSGVYGSDTVSIESLSIDSLKFGVATTNQVGYSASLGLGSSSSFIEALYNAGHISSKIVSIWLQNNRSPGKIKFGGTDSSLYSGSLTYVDLVGYETDKTNGGYFISLDTIETSSGSKLASGQTGYIDTASVLSYVPSEVLEQITNDLQASVDQNSGLWTVDCGTIETTDLSYKLVFGSTEIEVQANQLFFQESNTCYLTVTETQIDSVAVLGQSFLTSIYLVFDLDKQQVGLAQVDVDQNVVTSCSVCTQTSSSSSSTTASSSSTSSFTSSTSSTSSKSSTSFSSSSTTSSSTSSTTSSSSSSSSSSSYSSSTISSSTSSSSSTLSSSTSITYTSSSVFPKTSSSTSSSFSVSTTSVSTTSVSTTSVSSTSTTPVSTSSDTSSSSIVSTSSTPSSSSSTLPCSGSMVTTTYPTTISGGDWTTVSVVTNYVCSFAVSSFETTTDTTCTICTSTTPSPEVATVFSHESSATPQSTVISSTSTDTSSTPTTAISTTPLQTTTISSSSSSSTPESHSSTLASTWITTSTPTTPATYGTTVHTENTVIETLSCSTESAPESSSVADTVAPTTSSETPPTSTPTSEVSSATPATQSTQTITEDCSCSTSAYVSSGTTMFTVVSTYTSTNHALVTPSTSSSLPSVTESQTPRLSSLADYSFVSSSSTTSAHSVLTFAGAGVRNQVSLAAILPVLFYIL</sequence>
<comment type="caution">
    <text evidence="6">The sequence shown here is derived from an EMBL/GenBank/DDBJ whole genome shotgun (WGS) entry which is preliminary data.</text>
</comment>
<dbReference type="Gene3D" id="2.40.70.10">
    <property type="entry name" value="Acid Proteases"/>
    <property type="match status" value="2"/>
</dbReference>
<evidence type="ECO:0000256" key="2">
    <source>
        <dbReference type="ARBA" id="ARBA00023157"/>
    </source>
</evidence>
<feature type="region of interest" description="Disordered" evidence="3">
    <location>
        <begin position="345"/>
        <end position="423"/>
    </location>
</feature>
<dbReference type="InterPro" id="IPR001461">
    <property type="entry name" value="Aspartic_peptidase_A1"/>
</dbReference>
<dbReference type="Proteomes" id="UP001197328">
    <property type="component" value="Unassembled WGS sequence"/>
</dbReference>
<feature type="region of interest" description="Disordered" evidence="3">
    <location>
        <begin position="643"/>
        <end position="689"/>
    </location>
</feature>
<accession>A0ABQ7RY78</accession>
<evidence type="ECO:0000259" key="5">
    <source>
        <dbReference type="PROSITE" id="PS51767"/>
    </source>
</evidence>
<evidence type="ECO:0000313" key="6">
    <source>
        <dbReference type="EMBL" id="KAG7850036.1"/>
    </source>
</evidence>
<evidence type="ECO:0000256" key="3">
    <source>
        <dbReference type="SAM" id="MobiDB-lite"/>
    </source>
</evidence>
<keyword evidence="7" id="KW-1185">Reference proteome</keyword>
<gene>
    <name evidence="6" type="ORF">KL940_002404</name>
</gene>
<feature type="signal peptide" evidence="4">
    <location>
        <begin position="1"/>
        <end position="19"/>
    </location>
</feature>
<name>A0ABQ7RY78_PICAN</name>
<feature type="domain" description="Peptidase A1" evidence="5">
    <location>
        <begin position="40"/>
        <end position="329"/>
    </location>
</feature>
<dbReference type="PANTHER" id="PTHR47966:SF51">
    <property type="entry name" value="BETA-SITE APP-CLEAVING ENZYME, ISOFORM A-RELATED"/>
    <property type="match status" value="1"/>
</dbReference>
<feature type="compositionally biased region" description="Low complexity" evidence="3">
    <location>
        <begin position="347"/>
        <end position="423"/>
    </location>
</feature>
<organism evidence="6 7">
    <name type="scientific">Pichia angusta</name>
    <name type="common">Yeast</name>
    <name type="synonym">Hansenula polymorpha</name>
    <dbReference type="NCBI Taxonomy" id="870730"/>
    <lineage>
        <taxon>Eukaryota</taxon>
        <taxon>Fungi</taxon>
        <taxon>Dikarya</taxon>
        <taxon>Ascomycota</taxon>
        <taxon>Saccharomycotina</taxon>
        <taxon>Pichiomycetes</taxon>
        <taxon>Pichiales</taxon>
        <taxon>Pichiaceae</taxon>
        <taxon>Ogataea</taxon>
    </lineage>
</organism>
<feature type="region of interest" description="Disordered" evidence="3">
    <location>
        <begin position="459"/>
        <end position="500"/>
    </location>
</feature>
<reference evidence="6 7" key="1">
    <citation type="journal article" date="2021" name="G3 (Bethesda)">
        <title>Genomic diversity, chromosomal rearrangements, and interspecies hybridization in the ogataea polymorpha species complex.</title>
        <authorList>
            <person name="Hanson S.J."/>
            <person name="Cinneide E.O."/>
            <person name="Salzberg L.I."/>
            <person name="Wolfe K.H."/>
            <person name="McGowan J."/>
            <person name="Fitzpatrick D.A."/>
            <person name="Matlin K."/>
        </authorList>
    </citation>
    <scope>NUCLEOTIDE SEQUENCE [LARGE SCALE GENOMIC DNA]</scope>
    <source>
        <strain evidence="6">51-138</strain>
    </source>
</reference>
<feature type="chain" id="PRO_5045438408" description="Peptidase A1 domain-containing protein" evidence="4">
    <location>
        <begin position="20"/>
        <end position="787"/>
    </location>
</feature>
<feature type="compositionally biased region" description="Low complexity" evidence="3">
    <location>
        <begin position="459"/>
        <end position="495"/>
    </location>
</feature>
<dbReference type="InterPro" id="IPR033121">
    <property type="entry name" value="PEPTIDASE_A1"/>
</dbReference>
<dbReference type="PANTHER" id="PTHR47966">
    <property type="entry name" value="BETA-SITE APP-CLEAVING ENZYME, ISOFORM A-RELATED"/>
    <property type="match status" value="1"/>
</dbReference>
<evidence type="ECO:0000313" key="7">
    <source>
        <dbReference type="Proteomes" id="UP001197328"/>
    </source>
</evidence>
<keyword evidence="4" id="KW-0732">Signal</keyword>
<dbReference type="PRINTS" id="PR00792">
    <property type="entry name" value="PEPSIN"/>
</dbReference>
<dbReference type="PROSITE" id="PS51767">
    <property type="entry name" value="PEPTIDASE_A1"/>
    <property type="match status" value="1"/>
</dbReference>
<comment type="similarity">
    <text evidence="1">Belongs to the peptidase A1 family.</text>
</comment>
<evidence type="ECO:0000256" key="1">
    <source>
        <dbReference type="ARBA" id="ARBA00007447"/>
    </source>
</evidence>